<comment type="caution">
    <text evidence="2">The sequence shown here is derived from an EMBL/GenBank/DDBJ whole genome shotgun (WGS) entry which is preliminary data.</text>
</comment>
<reference evidence="2 3" key="1">
    <citation type="submission" date="2015-12" db="EMBL/GenBank/DDBJ databases">
        <title>The genome of Folsomia candida.</title>
        <authorList>
            <person name="Faddeeva A."/>
            <person name="Derks M.F."/>
            <person name="Anvar Y."/>
            <person name="Smit S."/>
            <person name="Van Straalen N."/>
            <person name="Roelofs D."/>
        </authorList>
    </citation>
    <scope>NUCLEOTIDE SEQUENCE [LARGE SCALE GENOMIC DNA]</scope>
    <source>
        <strain evidence="2 3">VU population</strain>
        <tissue evidence="2">Whole body</tissue>
    </source>
</reference>
<evidence type="ECO:0000256" key="1">
    <source>
        <dbReference type="SAM" id="SignalP"/>
    </source>
</evidence>
<accession>A0A226D454</accession>
<evidence type="ECO:0000313" key="3">
    <source>
        <dbReference type="Proteomes" id="UP000198287"/>
    </source>
</evidence>
<sequence length="330" mass="37183">MFYTTLVSTFLLILPHLLRTEGRRALWLERKTTYNCAPWREIRQDAPNYEQLPVTGLQGTYLEMGWRPVHLEFTAALVRINDTFGPLFPDCIISTTDWVYTEIHTAKYKFPAKRAWSPGERPQYGVVNVSAVHWLVNEEGQHATFFETNITVTKNATFPHTMATLTTATPGPGTICKVFHAPFFDLFYPLDLGELDAGRGKLRDTRQGRGAHNFTEGPPHFCAELVTLDRISPQSVFDKAPRSHVCEMYHPPVEIEWGAELDGHPSTQWPVLCEVLGNAVDPPEEGSVGVEYALAGNIKFRKMIGNKAFVVVEHFSPRGLRVKKTIGMKG</sequence>
<evidence type="ECO:0000313" key="2">
    <source>
        <dbReference type="EMBL" id="OXA39963.1"/>
    </source>
</evidence>
<keyword evidence="3" id="KW-1185">Reference proteome</keyword>
<dbReference type="Proteomes" id="UP000198287">
    <property type="component" value="Unassembled WGS sequence"/>
</dbReference>
<keyword evidence="1" id="KW-0732">Signal</keyword>
<dbReference type="AlphaFoldDB" id="A0A226D454"/>
<gene>
    <name evidence="2" type="ORF">Fcan01_25387</name>
</gene>
<feature type="chain" id="PRO_5013098824" evidence="1">
    <location>
        <begin position="21"/>
        <end position="330"/>
    </location>
</feature>
<dbReference type="OrthoDB" id="2382755at2759"/>
<proteinExistence type="predicted"/>
<dbReference type="EMBL" id="LNIX01000036">
    <property type="protein sequence ID" value="OXA39963.1"/>
    <property type="molecule type" value="Genomic_DNA"/>
</dbReference>
<name>A0A226D454_FOLCA</name>
<protein>
    <submittedName>
        <fullName evidence="2">Uncharacterized protein</fullName>
    </submittedName>
</protein>
<feature type="signal peptide" evidence="1">
    <location>
        <begin position="1"/>
        <end position="20"/>
    </location>
</feature>
<organism evidence="2 3">
    <name type="scientific">Folsomia candida</name>
    <name type="common">Springtail</name>
    <dbReference type="NCBI Taxonomy" id="158441"/>
    <lineage>
        <taxon>Eukaryota</taxon>
        <taxon>Metazoa</taxon>
        <taxon>Ecdysozoa</taxon>
        <taxon>Arthropoda</taxon>
        <taxon>Hexapoda</taxon>
        <taxon>Collembola</taxon>
        <taxon>Entomobryomorpha</taxon>
        <taxon>Isotomoidea</taxon>
        <taxon>Isotomidae</taxon>
        <taxon>Proisotominae</taxon>
        <taxon>Folsomia</taxon>
    </lineage>
</organism>